<dbReference type="GO" id="GO:0003677">
    <property type="term" value="F:DNA binding"/>
    <property type="evidence" value="ECO:0007669"/>
    <property type="project" value="UniProtKB-KW"/>
</dbReference>
<evidence type="ECO:0000256" key="2">
    <source>
        <dbReference type="ARBA" id="ARBA00022649"/>
    </source>
</evidence>
<dbReference type="SUPFAM" id="SSF47598">
    <property type="entry name" value="Ribbon-helix-helix"/>
    <property type="match status" value="1"/>
</dbReference>
<evidence type="ECO:0000313" key="8">
    <source>
        <dbReference type="Proteomes" id="UP000005143"/>
    </source>
</evidence>
<keyword evidence="3" id="KW-0805">Transcription regulation</keyword>
<evidence type="ECO:0000256" key="6">
    <source>
        <dbReference type="ARBA" id="ARBA00049988"/>
    </source>
</evidence>
<dbReference type="RefSeq" id="WP_007575185.1">
    <property type="nucleotide sequence ID" value="NZ_AGUD01000201.1"/>
</dbReference>
<evidence type="ECO:0000256" key="3">
    <source>
        <dbReference type="ARBA" id="ARBA00023015"/>
    </source>
</evidence>
<dbReference type="Pfam" id="PF08681">
    <property type="entry name" value="TacA1"/>
    <property type="match status" value="1"/>
</dbReference>
<gene>
    <name evidence="7" type="ORF">PAI11_23480</name>
</gene>
<dbReference type="EMBL" id="AGUD01000201">
    <property type="protein sequence ID" value="EHN10796.1"/>
    <property type="molecule type" value="Genomic_DNA"/>
</dbReference>
<keyword evidence="2" id="KW-1277">Toxin-antitoxin system</keyword>
<evidence type="ECO:0000256" key="4">
    <source>
        <dbReference type="ARBA" id="ARBA00023125"/>
    </source>
</evidence>
<evidence type="ECO:0000256" key="1">
    <source>
        <dbReference type="ARBA" id="ARBA00022491"/>
    </source>
</evidence>
<sequence length="92" mass="10175">MPPVRARTTRLEIRTTPEERQLLDRAVDAEGTDLTTFVLAHTTDAARRVLADRDRFVLSPEAAAAWDALNDAPARDLPSLRALLDRPSPFGP</sequence>
<evidence type="ECO:0008006" key="9">
    <source>
        <dbReference type="Google" id="ProtNLM"/>
    </source>
</evidence>
<protein>
    <recommendedName>
        <fullName evidence="9">DUF1778 domain-containing protein</fullName>
    </recommendedName>
</protein>
<accession>H0E698</accession>
<dbReference type="AlphaFoldDB" id="H0E698"/>
<name>H0E698_9ACTN</name>
<dbReference type="GO" id="GO:0006355">
    <property type="term" value="P:regulation of DNA-templated transcription"/>
    <property type="evidence" value="ECO:0007669"/>
    <property type="project" value="InterPro"/>
</dbReference>
<keyword evidence="5" id="KW-0804">Transcription</keyword>
<dbReference type="InterPro" id="IPR010985">
    <property type="entry name" value="Ribbon_hlx_hlx"/>
</dbReference>
<keyword evidence="1" id="KW-0678">Repressor</keyword>
<keyword evidence="8" id="KW-1185">Reference proteome</keyword>
<dbReference type="InterPro" id="IPR014795">
    <property type="entry name" value="TacA_1-like"/>
</dbReference>
<dbReference type="PANTHER" id="PTHR35401">
    <property type="entry name" value="COPG FAMILY HELIX-TURN-HELIX PROTEIN-RELATED-RELATED"/>
    <property type="match status" value="1"/>
</dbReference>
<organism evidence="7 8">
    <name type="scientific">Patulibacter medicamentivorans</name>
    <dbReference type="NCBI Taxonomy" id="1097667"/>
    <lineage>
        <taxon>Bacteria</taxon>
        <taxon>Bacillati</taxon>
        <taxon>Actinomycetota</taxon>
        <taxon>Thermoleophilia</taxon>
        <taxon>Solirubrobacterales</taxon>
        <taxon>Patulibacteraceae</taxon>
        <taxon>Patulibacter</taxon>
    </lineage>
</organism>
<comment type="caution">
    <text evidence="7">The sequence shown here is derived from an EMBL/GenBank/DDBJ whole genome shotgun (WGS) entry which is preliminary data.</text>
</comment>
<evidence type="ECO:0000256" key="5">
    <source>
        <dbReference type="ARBA" id="ARBA00023163"/>
    </source>
</evidence>
<dbReference type="Proteomes" id="UP000005143">
    <property type="component" value="Unassembled WGS sequence"/>
</dbReference>
<proteinExistence type="inferred from homology"/>
<reference evidence="7 8" key="1">
    <citation type="journal article" date="2013" name="Biodegradation">
        <title>Quantitative proteomic analysis of ibuprofen-degrading Patulibacter sp. strain I11.</title>
        <authorList>
            <person name="Almeida B."/>
            <person name="Kjeldal H."/>
            <person name="Lolas I."/>
            <person name="Knudsen A.D."/>
            <person name="Carvalho G."/>
            <person name="Nielsen K.L."/>
            <person name="Barreto Crespo M.T."/>
            <person name="Stensballe A."/>
            <person name="Nielsen J.L."/>
        </authorList>
    </citation>
    <scope>NUCLEOTIDE SEQUENCE [LARGE SCALE GENOMIC DNA]</scope>
    <source>
        <strain evidence="7 8">I11</strain>
    </source>
</reference>
<dbReference type="Gene3D" id="1.20.5.780">
    <property type="entry name" value="Single helix bin"/>
    <property type="match status" value="1"/>
</dbReference>
<evidence type="ECO:0000313" key="7">
    <source>
        <dbReference type="EMBL" id="EHN10796.1"/>
    </source>
</evidence>
<dbReference type="OrthoDB" id="558755at2"/>
<comment type="similarity">
    <text evidence="6">Belongs to the TacA antitoxin family.</text>
</comment>
<dbReference type="PANTHER" id="PTHR35401:SF1">
    <property type="entry name" value="CYTOPLASMIC PROTEIN"/>
    <property type="match status" value="1"/>
</dbReference>
<keyword evidence="4" id="KW-0238">DNA-binding</keyword>